<gene>
    <name evidence="4" type="primary">LOC111102511</name>
    <name evidence="5" type="synonym">LOC111102704</name>
</gene>
<dbReference type="RefSeq" id="XP_022291010.1">
    <property type="nucleotide sequence ID" value="XM_022435302.1"/>
</dbReference>
<comment type="caution">
    <text evidence="1">Lacks conserved residue(s) required for the propagation of feature annotation.</text>
</comment>
<evidence type="ECO:0000259" key="2">
    <source>
        <dbReference type="PROSITE" id="PS51670"/>
    </source>
</evidence>
<evidence type="ECO:0000313" key="3">
    <source>
        <dbReference type="Proteomes" id="UP000694844"/>
    </source>
</evidence>
<feature type="domain" description="ShKT" evidence="2">
    <location>
        <begin position="118"/>
        <end position="153"/>
    </location>
</feature>
<keyword evidence="3" id="KW-1185">Reference proteome</keyword>
<protein>
    <submittedName>
        <fullName evidence="4">Uncharacterized protein LOC111102511</fullName>
    </submittedName>
    <submittedName>
        <fullName evidence="5">Uncharacterized protein LOC111102704</fullName>
    </submittedName>
</protein>
<dbReference type="OrthoDB" id="6124891at2759"/>
<sequence>MHAVWNLDTYYKITMRFLVVILVVWADLCWESHASLSIHSNNLVQMFSDYLASLEQRQMDIHNRKRDVDSETPEQLRICTGRKDCGSVVQNFGFMYDQESSMDMCNTSYVTKADGITCFDKYPSCKYLREQFSVCEKPEVASKLGCDLTCGKCKAAPKFETNTRVNILY</sequence>
<evidence type="ECO:0000313" key="4">
    <source>
        <dbReference type="RefSeq" id="XP_022291010.1"/>
    </source>
</evidence>
<dbReference type="Proteomes" id="UP000694844">
    <property type="component" value="Chromosome 1"/>
</dbReference>
<evidence type="ECO:0000313" key="5">
    <source>
        <dbReference type="RefSeq" id="XP_022291265.1"/>
    </source>
</evidence>
<dbReference type="GeneID" id="111102511"/>
<proteinExistence type="predicted"/>
<dbReference type="InterPro" id="IPR003582">
    <property type="entry name" value="ShKT_dom"/>
</dbReference>
<dbReference type="PROSITE" id="PS51670">
    <property type="entry name" value="SHKT"/>
    <property type="match status" value="1"/>
</dbReference>
<reference evidence="3" key="1">
    <citation type="submission" date="2024-06" db="UniProtKB">
        <authorList>
            <consortium name="RefSeq"/>
        </authorList>
    </citation>
    <scope>NUCLEOTIDE SEQUENCE [LARGE SCALE GENOMIC DNA]</scope>
</reference>
<accession>A0A8B8AIL4</accession>
<organism evidence="3 4">
    <name type="scientific">Crassostrea virginica</name>
    <name type="common">Eastern oyster</name>
    <dbReference type="NCBI Taxonomy" id="6565"/>
    <lineage>
        <taxon>Eukaryota</taxon>
        <taxon>Metazoa</taxon>
        <taxon>Spiralia</taxon>
        <taxon>Lophotrochozoa</taxon>
        <taxon>Mollusca</taxon>
        <taxon>Bivalvia</taxon>
        <taxon>Autobranchia</taxon>
        <taxon>Pteriomorphia</taxon>
        <taxon>Ostreida</taxon>
        <taxon>Ostreoidea</taxon>
        <taxon>Ostreidae</taxon>
        <taxon>Crassostrea</taxon>
    </lineage>
</organism>
<dbReference type="KEGG" id="cvn:111102704"/>
<reference evidence="4 5" key="2">
    <citation type="submission" date="2025-04" db="UniProtKB">
        <authorList>
            <consortium name="RefSeq"/>
        </authorList>
    </citation>
    <scope>IDENTIFICATION</scope>
    <source>
        <tissue evidence="4 5">Whole sample</tissue>
    </source>
</reference>
<dbReference type="RefSeq" id="XP_022291265.1">
    <property type="nucleotide sequence ID" value="XM_022435557.1"/>
</dbReference>
<evidence type="ECO:0000256" key="1">
    <source>
        <dbReference type="PROSITE-ProRule" id="PRU01005"/>
    </source>
</evidence>
<dbReference type="AlphaFoldDB" id="A0A8B8AIL4"/>
<dbReference type="KEGG" id="cvn:111102511"/>
<name>A0A8B8AIL4_CRAVI</name>